<evidence type="ECO:0000256" key="1">
    <source>
        <dbReference type="ARBA" id="ARBA00022603"/>
    </source>
</evidence>
<evidence type="ECO:0000256" key="2">
    <source>
        <dbReference type="ARBA" id="ARBA00022679"/>
    </source>
</evidence>
<dbReference type="AlphaFoldDB" id="A0A6A5YVF8"/>
<keyword evidence="1 4" id="KW-0489">Methyltransferase</keyword>
<dbReference type="GO" id="GO:0032259">
    <property type="term" value="P:methylation"/>
    <property type="evidence" value="ECO:0007669"/>
    <property type="project" value="UniProtKB-KW"/>
</dbReference>
<dbReference type="PANTHER" id="PTHR43861:SF1">
    <property type="entry name" value="TRANS-ACONITATE 2-METHYLTRANSFERASE"/>
    <property type="match status" value="1"/>
</dbReference>
<proteinExistence type="predicted"/>
<organism evidence="4 5">
    <name type="scientific">Lophiotrema nucula</name>
    <dbReference type="NCBI Taxonomy" id="690887"/>
    <lineage>
        <taxon>Eukaryota</taxon>
        <taxon>Fungi</taxon>
        <taxon>Dikarya</taxon>
        <taxon>Ascomycota</taxon>
        <taxon>Pezizomycotina</taxon>
        <taxon>Dothideomycetes</taxon>
        <taxon>Pleosporomycetidae</taxon>
        <taxon>Pleosporales</taxon>
        <taxon>Lophiotremataceae</taxon>
        <taxon>Lophiotrema</taxon>
    </lineage>
</organism>
<feature type="domain" description="Methyltransferase" evidence="3">
    <location>
        <begin position="60"/>
        <end position="157"/>
    </location>
</feature>
<dbReference type="InterPro" id="IPR041698">
    <property type="entry name" value="Methyltransf_25"/>
</dbReference>
<sequence>MATSGDRQPEAATASTVDTQNTQYDKIGTKYASMADLPAVQPERPSVIAALGDIKGARCLDLACGLGRYAHLMHTLGASSVTGFDISTAMIDGAKATYPASNFPSINFAIADCSKPLPTDLESFDIIFAGWFLNYAGTEQELVNMFKIIKDNLKDNGKFIGITTNAHDTKVKEDKIDFYGLDVIVLDPAYVEPSGTKELGIKARVKSYTEHPIQFDVYQFNCHVYERCAEKAGLKLTWREPVLPDDGRKETGYWDRWLERPTYEVVTAVKI</sequence>
<evidence type="ECO:0000259" key="3">
    <source>
        <dbReference type="Pfam" id="PF13649"/>
    </source>
</evidence>
<protein>
    <submittedName>
        <fullName evidence="4">S-adenosyl-L-methionine-dependent methyltransferase</fullName>
    </submittedName>
</protein>
<dbReference type="PANTHER" id="PTHR43861">
    <property type="entry name" value="TRANS-ACONITATE 2-METHYLTRANSFERASE-RELATED"/>
    <property type="match status" value="1"/>
</dbReference>
<name>A0A6A5YVF8_9PLEO</name>
<evidence type="ECO:0000313" key="5">
    <source>
        <dbReference type="Proteomes" id="UP000799770"/>
    </source>
</evidence>
<evidence type="ECO:0000313" key="4">
    <source>
        <dbReference type="EMBL" id="KAF2110966.1"/>
    </source>
</evidence>
<dbReference type="InterPro" id="IPR029063">
    <property type="entry name" value="SAM-dependent_MTases_sf"/>
</dbReference>
<dbReference type="CDD" id="cd02440">
    <property type="entry name" value="AdoMet_MTases"/>
    <property type="match status" value="1"/>
</dbReference>
<dbReference type="EMBL" id="ML977336">
    <property type="protein sequence ID" value="KAF2110966.1"/>
    <property type="molecule type" value="Genomic_DNA"/>
</dbReference>
<reference evidence="4" key="1">
    <citation type="journal article" date="2020" name="Stud. Mycol.">
        <title>101 Dothideomycetes genomes: a test case for predicting lifestyles and emergence of pathogens.</title>
        <authorList>
            <person name="Haridas S."/>
            <person name="Albert R."/>
            <person name="Binder M."/>
            <person name="Bloem J."/>
            <person name="Labutti K."/>
            <person name="Salamov A."/>
            <person name="Andreopoulos B."/>
            <person name="Baker S."/>
            <person name="Barry K."/>
            <person name="Bills G."/>
            <person name="Bluhm B."/>
            <person name="Cannon C."/>
            <person name="Castanera R."/>
            <person name="Culley D."/>
            <person name="Daum C."/>
            <person name="Ezra D."/>
            <person name="Gonzalez J."/>
            <person name="Henrissat B."/>
            <person name="Kuo A."/>
            <person name="Liang C."/>
            <person name="Lipzen A."/>
            <person name="Lutzoni F."/>
            <person name="Magnuson J."/>
            <person name="Mondo S."/>
            <person name="Nolan M."/>
            <person name="Ohm R."/>
            <person name="Pangilinan J."/>
            <person name="Park H.-J."/>
            <person name="Ramirez L."/>
            <person name="Alfaro M."/>
            <person name="Sun H."/>
            <person name="Tritt A."/>
            <person name="Yoshinaga Y."/>
            <person name="Zwiers L.-H."/>
            <person name="Turgeon B."/>
            <person name="Goodwin S."/>
            <person name="Spatafora J."/>
            <person name="Crous P."/>
            <person name="Grigoriev I."/>
        </authorList>
    </citation>
    <scope>NUCLEOTIDE SEQUENCE</scope>
    <source>
        <strain evidence="4">CBS 627.86</strain>
    </source>
</reference>
<dbReference type="Gene3D" id="3.40.50.150">
    <property type="entry name" value="Vaccinia Virus protein VP39"/>
    <property type="match status" value="1"/>
</dbReference>
<dbReference type="GO" id="GO:0008168">
    <property type="term" value="F:methyltransferase activity"/>
    <property type="evidence" value="ECO:0007669"/>
    <property type="project" value="UniProtKB-KW"/>
</dbReference>
<keyword evidence="2 4" id="KW-0808">Transferase</keyword>
<gene>
    <name evidence="4" type="ORF">BDV96DRAFT_615076</name>
</gene>
<dbReference type="Proteomes" id="UP000799770">
    <property type="component" value="Unassembled WGS sequence"/>
</dbReference>
<accession>A0A6A5YVF8</accession>
<dbReference type="SUPFAM" id="SSF53335">
    <property type="entry name" value="S-adenosyl-L-methionine-dependent methyltransferases"/>
    <property type="match status" value="1"/>
</dbReference>
<dbReference type="Pfam" id="PF13649">
    <property type="entry name" value="Methyltransf_25"/>
    <property type="match status" value="1"/>
</dbReference>
<keyword evidence="5" id="KW-1185">Reference proteome</keyword>
<dbReference type="OrthoDB" id="3647at2759"/>